<sequence>MFSRSNHHDRKVPNKAGPPPTALSGPTLVSKGLATLTDLSAHHYHLESLLDSALATLMIILDATATPILTAHTTEVLRALHRRTMTPAPAHATYADVTSTATHPIRPPTVVTEIKSPKPMRPQRNPDPNSVPDVVFRLDLHDAQPTSQPHPSVLFRALSKDPDVRADGSRWTRSGNLTVKYHDYRVDKVDDRDPGLPDGFTEIKHILTTWRAIGPLLGLLGGIKGFPRVDHGVAWHSVVVHDVPVPPGDDDPHDWLRKGGFEGKIKGFSRMSSDKTQTNVPFRISLTFKADADFLVKHGTLMFGSWCRGSHLSPTPRLRSQTP</sequence>
<feature type="compositionally biased region" description="Basic residues" evidence="1">
    <location>
        <begin position="1"/>
        <end position="10"/>
    </location>
</feature>
<name>A0AAD7GS88_9AGAR</name>
<accession>A0AAD7GS88</accession>
<dbReference type="AlphaFoldDB" id="A0AAD7GS88"/>
<comment type="caution">
    <text evidence="2">The sequence shown here is derived from an EMBL/GenBank/DDBJ whole genome shotgun (WGS) entry which is preliminary data.</text>
</comment>
<protein>
    <submittedName>
        <fullName evidence="2">Uncharacterized protein</fullName>
    </submittedName>
</protein>
<proteinExistence type="predicted"/>
<organism evidence="2 3">
    <name type="scientific">Mycena metata</name>
    <dbReference type="NCBI Taxonomy" id="1033252"/>
    <lineage>
        <taxon>Eukaryota</taxon>
        <taxon>Fungi</taxon>
        <taxon>Dikarya</taxon>
        <taxon>Basidiomycota</taxon>
        <taxon>Agaricomycotina</taxon>
        <taxon>Agaricomycetes</taxon>
        <taxon>Agaricomycetidae</taxon>
        <taxon>Agaricales</taxon>
        <taxon>Marasmiineae</taxon>
        <taxon>Mycenaceae</taxon>
        <taxon>Mycena</taxon>
    </lineage>
</organism>
<evidence type="ECO:0000256" key="1">
    <source>
        <dbReference type="SAM" id="MobiDB-lite"/>
    </source>
</evidence>
<dbReference type="EMBL" id="JARKIB010000493">
    <property type="protein sequence ID" value="KAJ7704135.1"/>
    <property type="molecule type" value="Genomic_DNA"/>
</dbReference>
<feature type="region of interest" description="Disordered" evidence="1">
    <location>
        <begin position="1"/>
        <end position="26"/>
    </location>
</feature>
<gene>
    <name evidence="2" type="ORF">B0H16DRAFT_1747759</name>
</gene>
<evidence type="ECO:0000313" key="3">
    <source>
        <dbReference type="Proteomes" id="UP001215598"/>
    </source>
</evidence>
<reference evidence="2" key="1">
    <citation type="submission" date="2023-03" db="EMBL/GenBank/DDBJ databases">
        <title>Massive genome expansion in bonnet fungi (Mycena s.s.) driven by repeated elements and novel gene families across ecological guilds.</title>
        <authorList>
            <consortium name="Lawrence Berkeley National Laboratory"/>
            <person name="Harder C.B."/>
            <person name="Miyauchi S."/>
            <person name="Viragh M."/>
            <person name="Kuo A."/>
            <person name="Thoen E."/>
            <person name="Andreopoulos B."/>
            <person name="Lu D."/>
            <person name="Skrede I."/>
            <person name="Drula E."/>
            <person name="Henrissat B."/>
            <person name="Morin E."/>
            <person name="Kohler A."/>
            <person name="Barry K."/>
            <person name="LaButti K."/>
            <person name="Morin E."/>
            <person name="Salamov A."/>
            <person name="Lipzen A."/>
            <person name="Mereny Z."/>
            <person name="Hegedus B."/>
            <person name="Baldrian P."/>
            <person name="Stursova M."/>
            <person name="Weitz H."/>
            <person name="Taylor A."/>
            <person name="Grigoriev I.V."/>
            <person name="Nagy L.G."/>
            <person name="Martin F."/>
            <person name="Kauserud H."/>
        </authorList>
    </citation>
    <scope>NUCLEOTIDE SEQUENCE</scope>
    <source>
        <strain evidence="2">CBHHK182m</strain>
    </source>
</reference>
<dbReference type="Proteomes" id="UP001215598">
    <property type="component" value="Unassembled WGS sequence"/>
</dbReference>
<evidence type="ECO:0000313" key="2">
    <source>
        <dbReference type="EMBL" id="KAJ7704135.1"/>
    </source>
</evidence>
<keyword evidence="3" id="KW-1185">Reference proteome</keyword>